<feature type="transmembrane region" description="Helical" evidence="1">
    <location>
        <begin position="36"/>
        <end position="57"/>
    </location>
</feature>
<evidence type="ECO:0000313" key="3">
    <source>
        <dbReference type="Proteomes" id="UP000255423"/>
    </source>
</evidence>
<sequence length="66" mass="7610">MTKLIAHMLPGVFLIVVFSLLKAYVIPAHVTFESWFVYVNFLVWVVCITVPCVIYYLRTPPGIDHK</sequence>
<keyword evidence="1" id="KW-0812">Transmembrane</keyword>
<name>A0A380RW06_FIBSU</name>
<evidence type="ECO:0000313" key="2">
    <source>
        <dbReference type="EMBL" id="SUQ19594.1"/>
    </source>
</evidence>
<organism evidence="2 3">
    <name type="scientific">Fibrobacter succinogenes</name>
    <name type="common">Bacteroides succinogenes</name>
    <dbReference type="NCBI Taxonomy" id="833"/>
    <lineage>
        <taxon>Bacteria</taxon>
        <taxon>Pseudomonadati</taxon>
        <taxon>Fibrobacterota</taxon>
        <taxon>Fibrobacteria</taxon>
        <taxon>Fibrobacterales</taxon>
        <taxon>Fibrobacteraceae</taxon>
        <taxon>Fibrobacter</taxon>
    </lineage>
</organism>
<proteinExistence type="predicted"/>
<feature type="transmembrane region" description="Helical" evidence="1">
    <location>
        <begin position="12"/>
        <end position="30"/>
    </location>
</feature>
<dbReference type="RefSeq" id="WP_014547299.1">
    <property type="nucleotide sequence ID" value="NZ_UHJL01000001.1"/>
</dbReference>
<evidence type="ECO:0000256" key="1">
    <source>
        <dbReference type="SAM" id="Phobius"/>
    </source>
</evidence>
<reference evidence="2 3" key="1">
    <citation type="submission" date="2017-08" db="EMBL/GenBank/DDBJ databases">
        <authorList>
            <person name="de Groot N.N."/>
        </authorList>
    </citation>
    <scope>NUCLEOTIDE SEQUENCE [LARGE SCALE GENOMIC DNA]</scope>
    <source>
        <strain evidence="2 3">HM2</strain>
    </source>
</reference>
<dbReference type="AlphaFoldDB" id="A0A380RW06"/>
<keyword evidence="1" id="KW-0472">Membrane</keyword>
<protein>
    <submittedName>
        <fullName evidence="2">Uncharacterized protein</fullName>
    </submittedName>
</protein>
<gene>
    <name evidence="2" type="ORF">SAMN05661053_0834</name>
</gene>
<keyword evidence="1" id="KW-1133">Transmembrane helix</keyword>
<accession>A0A380RW06</accession>
<dbReference type="Proteomes" id="UP000255423">
    <property type="component" value="Unassembled WGS sequence"/>
</dbReference>
<dbReference type="EMBL" id="UHJL01000001">
    <property type="protein sequence ID" value="SUQ19594.1"/>
    <property type="molecule type" value="Genomic_DNA"/>
</dbReference>